<feature type="domain" description="F-box" evidence="1">
    <location>
        <begin position="2"/>
        <end position="46"/>
    </location>
</feature>
<evidence type="ECO:0000259" key="1">
    <source>
        <dbReference type="Pfam" id="PF12937"/>
    </source>
</evidence>
<protein>
    <recommendedName>
        <fullName evidence="1">F-box domain-containing protein</fullName>
    </recommendedName>
</protein>
<reference evidence="2 3" key="1">
    <citation type="submission" date="2018-06" db="EMBL/GenBank/DDBJ databases">
        <title>Comparative genomics reveals the genomic features of Rhizophagus irregularis, R. cerebriforme, R. diaphanum and Gigaspora rosea, and their symbiotic lifestyle signature.</title>
        <authorList>
            <person name="Morin E."/>
            <person name="San Clemente H."/>
            <person name="Chen E.C.H."/>
            <person name="De La Providencia I."/>
            <person name="Hainaut M."/>
            <person name="Kuo A."/>
            <person name="Kohler A."/>
            <person name="Murat C."/>
            <person name="Tang N."/>
            <person name="Roy S."/>
            <person name="Loubradou J."/>
            <person name="Henrissat B."/>
            <person name="Grigoriev I.V."/>
            <person name="Corradi N."/>
            <person name="Roux C."/>
            <person name="Martin F.M."/>
        </authorList>
    </citation>
    <scope>NUCLEOTIDE SEQUENCE [LARGE SCALE GENOMIC DNA]</scope>
    <source>
        <strain evidence="2 3">DAOM 227022</strain>
    </source>
</reference>
<dbReference type="OrthoDB" id="550575at2759"/>
<evidence type="ECO:0000313" key="3">
    <source>
        <dbReference type="Proteomes" id="UP000265703"/>
    </source>
</evidence>
<name>A0A397RYT0_9GLOM</name>
<dbReference type="AlphaFoldDB" id="A0A397RYT0"/>
<gene>
    <name evidence="2" type="ORF">C1645_840794</name>
</gene>
<keyword evidence="3" id="KW-1185">Reference proteome</keyword>
<evidence type="ECO:0000313" key="2">
    <source>
        <dbReference type="EMBL" id="RIA79390.1"/>
    </source>
</evidence>
<dbReference type="Proteomes" id="UP000265703">
    <property type="component" value="Unassembled WGS sequence"/>
</dbReference>
<proteinExistence type="predicted"/>
<dbReference type="InterPro" id="IPR032675">
    <property type="entry name" value="LRR_dom_sf"/>
</dbReference>
<dbReference type="Gene3D" id="3.80.10.10">
    <property type="entry name" value="Ribonuclease Inhibitor"/>
    <property type="match status" value="1"/>
</dbReference>
<accession>A0A397RYT0</accession>
<dbReference type="InterPro" id="IPR001810">
    <property type="entry name" value="F-box_dom"/>
</dbReference>
<comment type="caution">
    <text evidence="2">The sequence shown here is derived from an EMBL/GenBank/DDBJ whole genome shotgun (WGS) entry which is preliminary data.</text>
</comment>
<dbReference type="EMBL" id="QKYT01001325">
    <property type="protein sequence ID" value="RIA79390.1"/>
    <property type="molecule type" value="Genomic_DNA"/>
</dbReference>
<sequence length="468" mass="55230">MLQLPTDCINDILEYLVDERNTLYSCLLVNKLWCEISVRILWRNIRNYNTLMTCLPSESKEILSKNGIVISTLTSKPPMFNYASFCKSLSIYLIYYNMRLLLKQQSIPSQNLDDKIYLVSQEILKFLMSQIPSLKRLEILYVPLKQNTIFTSYPGAKDCLNDLSELYCHSYVYPEFFYQLAQICHNIHTLNIRFKKVISNGLTDLISAQKNLKYLNIHQYKECEDLTDIITSLTKIPNTLRNLKINGGYHYMKLSFITKFTNLQELTLLFRNINSFEDFKILQYFTFSKLQILKFRYECPRNELLINFLENNGNNLREFYISKSNDSLNSAIIKFCPNIKKLSAGITNNELESLKMFFNGCQYLESIQIQICEGYLSEKDIFEVIAKYSPQYFYELKLNYSYRVKSELLPEELESFFVNWSNRIPQKPLSLIFVDSIDTFSFRRNSENKKIIDKYINMGFFILIFNIS</sequence>
<dbReference type="SUPFAM" id="SSF52047">
    <property type="entry name" value="RNI-like"/>
    <property type="match status" value="1"/>
</dbReference>
<organism evidence="2 3">
    <name type="scientific">Glomus cerebriforme</name>
    <dbReference type="NCBI Taxonomy" id="658196"/>
    <lineage>
        <taxon>Eukaryota</taxon>
        <taxon>Fungi</taxon>
        <taxon>Fungi incertae sedis</taxon>
        <taxon>Mucoromycota</taxon>
        <taxon>Glomeromycotina</taxon>
        <taxon>Glomeromycetes</taxon>
        <taxon>Glomerales</taxon>
        <taxon>Glomeraceae</taxon>
        <taxon>Glomus</taxon>
    </lineage>
</organism>
<dbReference type="Pfam" id="PF12937">
    <property type="entry name" value="F-box-like"/>
    <property type="match status" value="1"/>
</dbReference>